<reference evidence="2 3" key="1">
    <citation type="submission" date="2020-06" db="EMBL/GenBank/DDBJ databases">
        <title>Sulfitobacter algicola sp. nov., isolated from green algae.</title>
        <authorList>
            <person name="Wang C."/>
        </authorList>
    </citation>
    <scope>NUCLEOTIDE SEQUENCE [LARGE SCALE GENOMIC DNA]</scope>
    <source>
        <strain evidence="2 3">1151</strain>
    </source>
</reference>
<dbReference type="NCBIfam" id="TIGR03696">
    <property type="entry name" value="Rhs_assc_core"/>
    <property type="match status" value="1"/>
</dbReference>
<evidence type="ECO:0000313" key="3">
    <source>
        <dbReference type="Proteomes" id="UP000777935"/>
    </source>
</evidence>
<organism evidence="2 3">
    <name type="scientific">Parasulfitobacter algicola</name>
    <dbReference type="NCBI Taxonomy" id="2614809"/>
    <lineage>
        <taxon>Bacteria</taxon>
        <taxon>Pseudomonadati</taxon>
        <taxon>Pseudomonadota</taxon>
        <taxon>Alphaproteobacteria</taxon>
        <taxon>Rhodobacterales</taxon>
        <taxon>Roseobacteraceae</taxon>
        <taxon>Parasulfitobacter</taxon>
    </lineage>
</organism>
<accession>A0ABX2IVH5</accession>
<keyword evidence="3" id="KW-1185">Reference proteome</keyword>
<dbReference type="Proteomes" id="UP000777935">
    <property type="component" value="Unassembled WGS sequence"/>
</dbReference>
<dbReference type="EMBL" id="JABUFE010000024">
    <property type="protein sequence ID" value="NSX56927.1"/>
    <property type="molecule type" value="Genomic_DNA"/>
</dbReference>
<sequence>MALDFRDGALTKRWLHGPKVDEPLAYEDYSSTTAPGSGSVFELFRNRLGSILTAVALSTGTVAADYDYDSFGQRELLAGSVEQRYGYTGREHDVETGLIYYRARHYDPALGQFLQRDPIGFAAGDLNLYAYVWNDPHNWTDPAGLSAQSRNAALLGTGFAGIAGIALLAVQNLGSEISAAIGNIDVSGSSSGPDATPGSGNPPGDRADPVPPPPSGNECASLVAKMDSIIEELRTRFKQWRRDKGRLVPGEPPVSRRKGNFPGHVQQIWNKQQQLQTISKQADAKGCQYNRTEVYYWIHRPVPFPGGIGSQ</sequence>
<gene>
    <name evidence="2" type="ORF">HRQ87_19280</name>
</gene>
<evidence type="ECO:0000256" key="1">
    <source>
        <dbReference type="SAM" id="MobiDB-lite"/>
    </source>
</evidence>
<dbReference type="InterPro" id="IPR022385">
    <property type="entry name" value="Rhs_assc_core"/>
</dbReference>
<dbReference type="Gene3D" id="2.180.10.10">
    <property type="entry name" value="RHS repeat-associated core"/>
    <property type="match status" value="1"/>
</dbReference>
<dbReference type="PANTHER" id="PTHR32305">
    <property type="match status" value="1"/>
</dbReference>
<name>A0ABX2IVH5_9RHOB</name>
<comment type="caution">
    <text evidence="2">The sequence shown here is derived from an EMBL/GenBank/DDBJ whole genome shotgun (WGS) entry which is preliminary data.</text>
</comment>
<protein>
    <submittedName>
        <fullName evidence="2">RHS repeat-associated core domain-containing protein</fullName>
    </submittedName>
</protein>
<proteinExistence type="predicted"/>
<evidence type="ECO:0000313" key="2">
    <source>
        <dbReference type="EMBL" id="NSX56927.1"/>
    </source>
</evidence>
<feature type="region of interest" description="Disordered" evidence="1">
    <location>
        <begin position="188"/>
        <end position="217"/>
    </location>
</feature>
<dbReference type="InterPro" id="IPR050708">
    <property type="entry name" value="T6SS_VgrG/RHS"/>
</dbReference>
<dbReference type="PANTHER" id="PTHR32305:SF15">
    <property type="entry name" value="PROTEIN RHSA-RELATED"/>
    <property type="match status" value="1"/>
</dbReference>